<dbReference type="Proteomes" id="UP000054495">
    <property type="component" value="Unassembled WGS sequence"/>
</dbReference>
<dbReference type="EMBL" id="KE124832">
    <property type="protein sequence ID" value="EPB77626.1"/>
    <property type="molecule type" value="Genomic_DNA"/>
</dbReference>
<keyword evidence="4" id="KW-1185">Reference proteome</keyword>
<sequence>MKKTVITSFIVCQEKLFSSLIEKALDVSSGLNYFPISFTSEDCSMYFNSEDMLFYFAKTECGELVAFYGDFLTGVSMFTVCLVMDLVSILYLRRARKRVGNSLAIGKKKERFKREVVMTVQTFINTSLFYIMVFSYHYAYALFSACPLVVFLSTNFLWSVVIASGGYTAVFINKDLRGTLMHPSRLYGRKLTSESILTHRTPCPTELIEEPVNNTRRLSIPVAGPIEVAMSLLKSTVTACMYVYHQNVMLNKGHTFWERSDAGIAMVRDFDAREAPNA</sequence>
<dbReference type="PANTHER" id="PTHR23017">
    <property type="entry name" value="SERPENTINE RECEPTOR, CLASS X"/>
    <property type="match status" value="1"/>
</dbReference>
<dbReference type="Pfam" id="PF10328">
    <property type="entry name" value="7TM_GPCR_Srx"/>
    <property type="match status" value="1"/>
</dbReference>
<evidence type="ECO:0000259" key="2">
    <source>
        <dbReference type="Pfam" id="PF10328"/>
    </source>
</evidence>
<gene>
    <name evidence="3" type="ORF">ANCCEY_03298</name>
</gene>
<name>A0A0D6M5D8_9BILA</name>
<keyword evidence="1" id="KW-0812">Transmembrane</keyword>
<evidence type="ECO:0000313" key="3">
    <source>
        <dbReference type="EMBL" id="EPB77626.1"/>
    </source>
</evidence>
<feature type="transmembrane region" description="Helical" evidence="1">
    <location>
        <begin position="71"/>
        <end position="92"/>
    </location>
</feature>
<keyword evidence="1" id="KW-1133">Transmembrane helix</keyword>
<evidence type="ECO:0000313" key="4">
    <source>
        <dbReference type="Proteomes" id="UP000054495"/>
    </source>
</evidence>
<feature type="domain" description="7TM GPCR serpentine receptor class x (Srx)" evidence="2">
    <location>
        <begin position="36"/>
        <end position="173"/>
    </location>
</feature>
<organism evidence="3 4">
    <name type="scientific">Ancylostoma ceylanicum</name>
    <dbReference type="NCBI Taxonomy" id="53326"/>
    <lineage>
        <taxon>Eukaryota</taxon>
        <taxon>Metazoa</taxon>
        <taxon>Ecdysozoa</taxon>
        <taxon>Nematoda</taxon>
        <taxon>Chromadorea</taxon>
        <taxon>Rhabditida</taxon>
        <taxon>Rhabditina</taxon>
        <taxon>Rhabditomorpha</taxon>
        <taxon>Strongyloidea</taxon>
        <taxon>Ancylostomatidae</taxon>
        <taxon>Ancylostomatinae</taxon>
        <taxon>Ancylostoma</taxon>
    </lineage>
</organism>
<proteinExistence type="predicted"/>
<feature type="transmembrane region" description="Helical" evidence="1">
    <location>
        <begin position="116"/>
        <end position="136"/>
    </location>
</feature>
<feature type="transmembrane region" description="Helical" evidence="1">
    <location>
        <begin position="148"/>
        <end position="172"/>
    </location>
</feature>
<keyword evidence="1" id="KW-0472">Membrane</keyword>
<evidence type="ECO:0000256" key="1">
    <source>
        <dbReference type="SAM" id="Phobius"/>
    </source>
</evidence>
<protein>
    <recommendedName>
        <fullName evidence="2">7TM GPCR serpentine receptor class x (Srx) domain-containing protein</fullName>
    </recommendedName>
</protein>
<dbReference type="AlphaFoldDB" id="A0A0D6M5D8"/>
<accession>A0A0D6M5D8</accession>
<dbReference type="InterPro" id="IPR019430">
    <property type="entry name" value="7TM_GPCR_serpentine_rcpt_Srx"/>
</dbReference>
<reference evidence="3 4" key="1">
    <citation type="submission" date="2013-05" db="EMBL/GenBank/DDBJ databases">
        <title>Draft genome of the parasitic nematode Anyclostoma ceylanicum.</title>
        <authorList>
            <person name="Mitreva M."/>
        </authorList>
    </citation>
    <scope>NUCLEOTIDE SEQUENCE [LARGE SCALE GENOMIC DNA]</scope>
</reference>